<evidence type="ECO:0000259" key="4">
    <source>
        <dbReference type="PROSITE" id="PS50987"/>
    </source>
</evidence>
<dbReference type="SMART" id="SM00418">
    <property type="entry name" value="HTH_ARSR"/>
    <property type="match status" value="1"/>
</dbReference>
<dbReference type="KEGG" id="hqi:H9L05_15570"/>
<dbReference type="GO" id="GO:0003677">
    <property type="term" value="F:DNA binding"/>
    <property type="evidence" value="ECO:0007669"/>
    <property type="project" value="UniProtKB-KW"/>
</dbReference>
<evidence type="ECO:0000256" key="3">
    <source>
        <dbReference type="ARBA" id="ARBA00023163"/>
    </source>
</evidence>
<dbReference type="RefSeq" id="WP_187731714.1">
    <property type="nucleotide sequence ID" value="NZ_BMFN01000003.1"/>
</dbReference>
<dbReference type="InterPro" id="IPR036388">
    <property type="entry name" value="WH-like_DNA-bd_sf"/>
</dbReference>
<dbReference type="PANTHER" id="PTHR33154:SF33">
    <property type="entry name" value="TRANSCRIPTIONAL REPRESSOR SDPR"/>
    <property type="match status" value="1"/>
</dbReference>
<dbReference type="AlphaFoldDB" id="A0A7H0GT14"/>
<dbReference type="GO" id="GO:0003700">
    <property type="term" value="F:DNA-binding transcription factor activity"/>
    <property type="evidence" value="ECO:0007669"/>
    <property type="project" value="InterPro"/>
</dbReference>
<feature type="domain" description="HTH arsR-type" evidence="4">
    <location>
        <begin position="1"/>
        <end position="88"/>
    </location>
</feature>
<keyword evidence="2" id="KW-0238">DNA-binding</keyword>
<keyword evidence="6" id="KW-1185">Reference proteome</keyword>
<dbReference type="Pfam" id="PF12840">
    <property type="entry name" value="HTH_20"/>
    <property type="match status" value="1"/>
</dbReference>
<dbReference type="InterPro" id="IPR011991">
    <property type="entry name" value="ArsR-like_HTH"/>
</dbReference>
<evidence type="ECO:0000256" key="1">
    <source>
        <dbReference type="ARBA" id="ARBA00023015"/>
    </source>
</evidence>
<evidence type="ECO:0000256" key="2">
    <source>
        <dbReference type="ARBA" id="ARBA00023125"/>
    </source>
</evidence>
<keyword evidence="1" id="KW-0805">Transcription regulation</keyword>
<keyword evidence="3" id="KW-0804">Transcription</keyword>
<gene>
    <name evidence="5" type="ORF">H9L05_15570</name>
</gene>
<dbReference type="PRINTS" id="PR00778">
    <property type="entry name" value="HTHARSR"/>
</dbReference>
<dbReference type="InterPro" id="IPR051081">
    <property type="entry name" value="HTH_MetalResp_TranReg"/>
</dbReference>
<dbReference type="PANTHER" id="PTHR33154">
    <property type="entry name" value="TRANSCRIPTIONAL REGULATOR, ARSR FAMILY"/>
    <property type="match status" value="1"/>
</dbReference>
<dbReference type="SUPFAM" id="SSF46785">
    <property type="entry name" value="Winged helix' DNA-binding domain"/>
    <property type="match status" value="1"/>
</dbReference>
<organism evidence="5 6">
    <name type="scientific">Hymenobacter qilianensis</name>
    <dbReference type="NCBI Taxonomy" id="1385715"/>
    <lineage>
        <taxon>Bacteria</taxon>
        <taxon>Pseudomonadati</taxon>
        <taxon>Bacteroidota</taxon>
        <taxon>Cytophagia</taxon>
        <taxon>Cytophagales</taxon>
        <taxon>Hymenobacteraceae</taxon>
        <taxon>Hymenobacter</taxon>
    </lineage>
</organism>
<dbReference type="CDD" id="cd00090">
    <property type="entry name" value="HTH_ARSR"/>
    <property type="match status" value="1"/>
</dbReference>
<dbReference type="NCBIfam" id="NF033788">
    <property type="entry name" value="HTH_metalloreg"/>
    <property type="match status" value="1"/>
</dbReference>
<evidence type="ECO:0000313" key="6">
    <source>
        <dbReference type="Proteomes" id="UP000516093"/>
    </source>
</evidence>
<dbReference type="EMBL" id="CP060784">
    <property type="protein sequence ID" value="QNP51430.1"/>
    <property type="molecule type" value="Genomic_DNA"/>
</dbReference>
<dbReference type="PROSITE" id="PS50987">
    <property type="entry name" value="HTH_ARSR_2"/>
    <property type="match status" value="1"/>
</dbReference>
<sequence length="88" mass="9836">MDTNSLVKLAKALSDPTRLRILQEIAKGTNKGCADLFEFVPISQPSMSQHLKILVESGLVDSHKEGRNKHLAINPAKRRELESFLQLL</sequence>
<protein>
    <submittedName>
        <fullName evidence="5">Winged helix-turn-helix transcriptional regulator</fullName>
    </submittedName>
</protein>
<dbReference type="Proteomes" id="UP000516093">
    <property type="component" value="Chromosome"/>
</dbReference>
<accession>A0A7H0GT14</accession>
<dbReference type="InterPro" id="IPR001845">
    <property type="entry name" value="HTH_ArsR_DNA-bd_dom"/>
</dbReference>
<evidence type="ECO:0000313" key="5">
    <source>
        <dbReference type="EMBL" id="QNP51430.1"/>
    </source>
</evidence>
<proteinExistence type="predicted"/>
<name>A0A7H0GT14_9BACT</name>
<reference evidence="5 6" key="1">
    <citation type="submission" date="2020-08" db="EMBL/GenBank/DDBJ databases">
        <title>Genome sequence of Hymenobacter qilianensis JCM 19763T.</title>
        <authorList>
            <person name="Hyun D.-W."/>
            <person name="Bae J.-W."/>
        </authorList>
    </citation>
    <scope>NUCLEOTIDE SEQUENCE [LARGE SCALE GENOMIC DNA]</scope>
    <source>
        <strain evidence="5 6">JCM 19763</strain>
    </source>
</reference>
<dbReference type="InterPro" id="IPR036390">
    <property type="entry name" value="WH_DNA-bd_sf"/>
</dbReference>
<dbReference type="Gene3D" id="1.10.10.10">
    <property type="entry name" value="Winged helix-like DNA-binding domain superfamily/Winged helix DNA-binding domain"/>
    <property type="match status" value="1"/>
</dbReference>